<evidence type="ECO:0000256" key="2">
    <source>
        <dbReference type="PROSITE-ProRule" id="PRU00192"/>
    </source>
</evidence>
<evidence type="ECO:0000313" key="6">
    <source>
        <dbReference type="Proteomes" id="UP000604046"/>
    </source>
</evidence>
<evidence type="ECO:0000256" key="3">
    <source>
        <dbReference type="SAM" id="MobiDB-lite"/>
    </source>
</evidence>
<dbReference type="Gene3D" id="2.60.220.30">
    <property type="match status" value="1"/>
</dbReference>
<dbReference type="OrthoDB" id="5971719at2759"/>
<keyword evidence="1 2" id="KW-0728">SH3 domain</keyword>
<dbReference type="InterPro" id="IPR001452">
    <property type="entry name" value="SH3_domain"/>
</dbReference>
<evidence type="ECO:0000256" key="1">
    <source>
        <dbReference type="ARBA" id="ARBA00022443"/>
    </source>
</evidence>
<accession>A0A812K843</accession>
<name>A0A812K843_9DINO</name>
<evidence type="ECO:0000259" key="4">
    <source>
        <dbReference type="PROSITE" id="PS50002"/>
    </source>
</evidence>
<sequence>MSRFQDTSSAPARLGTIKFRSVAGSGAYEASRGPGRVRFEEPTRKITRSFQGDVEEFKTQIERALTGQEGRVDMDYEKETVTWSSPKGARIVFRQADHKVEITAKEGLCRVYLNSCHFLSAASQGLPAAIRAGSHGLQPTAIPPRAGINVFAGRSPAKSDKPDKPKVPYYCEVISADFLPETQDELQLHVGDIIEVLEDDGENDGENVADRWVCGRSRKTRLTGWFPLSFTQRVDADKIDKDGDSFSEAHSEGRCLGGEPALATCDPMEWFQDCSGGLLVGLGSGLVAVLRHEVLMVMTASVAETHAPELHVLASGAIPLPTGAVILGPILDLRPHKIRFEEPVLLIFPVCLGATKAWRSSEEGSWEELGLADAQFRAGHAVLRLDHFCHVAVGTDGQPEAPLKISCFMNDSFHAKWAVTHAGCSRCKSIMHAAFQDEDILEDYKLCEEPFWAGVYEHMESLDLVWQNAPQHLHPAPGSVNFQRFPLVSPKKWTAPGHEVDLFVQDQREVRHCRFRSPDAPKPLDEQAGEVYIQAAVPCQVEVCESSEGSGSSASSSQPRVLEGRGCHRGIGDVPRSTLELTERAQKHTDKRRQCRARTLTIRAPQADRADGVFVRRYKVPAGEGATESTPPESSQDSGQRLAFFSLRFDKGPVEQTARNVCSILRGRGYEVCIVEGNPEDFGKIVDRYLLRILKVKGVFVAFCTEDYGECTGNPWATYEELRYAHANGIEIMPLKMSEVYPPQPKHEDAEALVRKVLHMGLTYAGCVGVSDEKIADKVAKRLRTPRPP</sequence>
<feature type="domain" description="SH3" evidence="4">
    <location>
        <begin position="166"/>
        <end position="236"/>
    </location>
</feature>
<dbReference type="Gene3D" id="2.30.30.40">
    <property type="entry name" value="SH3 Domains"/>
    <property type="match status" value="1"/>
</dbReference>
<evidence type="ECO:0000313" key="5">
    <source>
        <dbReference type="EMBL" id="CAE7219273.1"/>
    </source>
</evidence>
<dbReference type="SUPFAM" id="SSF50044">
    <property type="entry name" value="SH3-domain"/>
    <property type="match status" value="1"/>
</dbReference>
<dbReference type="CDD" id="cd00174">
    <property type="entry name" value="SH3"/>
    <property type="match status" value="1"/>
</dbReference>
<reference evidence="5" key="1">
    <citation type="submission" date="2021-02" db="EMBL/GenBank/DDBJ databases">
        <authorList>
            <person name="Dougan E. K."/>
            <person name="Rhodes N."/>
            <person name="Thang M."/>
            <person name="Chan C."/>
        </authorList>
    </citation>
    <scope>NUCLEOTIDE SEQUENCE</scope>
</reference>
<keyword evidence="6" id="KW-1185">Reference proteome</keyword>
<gene>
    <name evidence="5" type="ORF">SNAT2548_LOCUS7934</name>
</gene>
<dbReference type="SMART" id="SM00326">
    <property type="entry name" value="SH3"/>
    <property type="match status" value="1"/>
</dbReference>
<feature type="compositionally biased region" description="Low complexity" evidence="3">
    <location>
        <begin position="546"/>
        <end position="557"/>
    </location>
</feature>
<dbReference type="EMBL" id="CAJNDS010000569">
    <property type="protein sequence ID" value="CAE7219273.1"/>
    <property type="molecule type" value="Genomic_DNA"/>
</dbReference>
<comment type="caution">
    <text evidence="5">The sequence shown here is derived from an EMBL/GenBank/DDBJ whole genome shotgun (WGS) entry which is preliminary data.</text>
</comment>
<organism evidence="5 6">
    <name type="scientific">Symbiodinium natans</name>
    <dbReference type="NCBI Taxonomy" id="878477"/>
    <lineage>
        <taxon>Eukaryota</taxon>
        <taxon>Sar</taxon>
        <taxon>Alveolata</taxon>
        <taxon>Dinophyceae</taxon>
        <taxon>Suessiales</taxon>
        <taxon>Symbiodiniaceae</taxon>
        <taxon>Symbiodinium</taxon>
    </lineage>
</organism>
<feature type="region of interest" description="Disordered" evidence="3">
    <location>
        <begin position="546"/>
        <end position="576"/>
    </location>
</feature>
<dbReference type="AlphaFoldDB" id="A0A812K843"/>
<dbReference type="InterPro" id="IPR036028">
    <property type="entry name" value="SH3-like_dom_sf"/>
</dbReference>
<proteinExistence type="predicted"/>
<dbReference type="PROSITE" id="PS50002">
    <property type="entry name" value="SH3"/>
    <property type="match status" value="1"/>
</dbReference>
<dbReference type="Proteomes" id="UP000604046">
    <property type="component" value="Unassembled WGS sequence"/>
</dbReference>
<protein>
    <recommendedName>
        <fullName evidence="4">SH3 domain-containing protein</fullName>
    </recommendedName>
</protein>